<gene>
    <name evidence="3" type="ORF">M9799_15920</name>
</gene>
<name>A0ABY6GB27_9BURK</name>
<proteinExistence type="predicted"/>
<feature type="domain" description="Lysozyme inhibitor LprI-like N-terminal" evidence="2">
    <location>
        <begin position="32"/>
        <end position="123"/>
    </location>
</feature>
<dbReference type="Proteomes" id="UP001162800">
    <property type="component" value="Chromosome"/>
</dbReference>
<dbReference type="Pfam" id="PF07007">
    <property type="entry name" value="LprI"/>
    <property type="match status" value="1"/>
</dbReference>
<evidence type="ECO:0000256" key="1">
    <source>
        <dbReference type="SAM" id="SignalP"/>
    </source>
</evidence>
<reference evidence="3" key="1">
    <citation type="submission" date="2022-09" db="EMBL/GenBank/DDBJ databases">
        <title>The complete genome of Acidovorax sp. 5MLIR.</title>
        <authorList>
            <person name="Liu L."/>
            <person name="Yue J."/>
            <person name="Yang F."/>
            <person name="Yuan J."/>
            <person name="Li L."/>
        </authorList>
    </citation>
    <scope>NUCLEOTIDE SEQUENCE</scope>
    <source>
        <strain evidence="3">5MLIR</strain>
    </source>
</reference>
<sequence length="136" mass="14626">MNALFSPSLLGTAILALALLPGSSHAQAGGACDRAAADAAARNACAVQDFQAADTANTILYGDVMRALSAHERPALRRDQSAWSRQRTQGCKAAHARDEALEDWPARLHHCLRQATEARRAALLHWLQHGEAPAQR</sequence>
<dbReference type="Gene3D" id="1.20.1270.180">
    <property type="match status" value="1"/>
</dbReference>
<evidence type="ECO:0000313" key="4">
    <source>
        <dbReference type="Proteomes" id="UP001162800"/>
    </source>
</evidence>
<keyword evidence="1" id="KW-0732">Signal</keyword>
<dbReference type="RefSeq" id="WP_231042293.1">
    <property type="nucleotide sequence ID" value="NZ_CP106881.1"/>
</dbReference>
<feature type="chain" id="PRO_5046800923" evidence="1">
    <location>
        <begin position="27"/>
        <end position="136"/>
    </location>
</feature>
<dbReference type="EMBL" id="CP106881">
    <property type="protein sequence ID" value="UYG51520.1"/>
    <property type="molecule type" value="Genomic_DNA"/>
</dbReference>
<feature type="signal peptide" evidence="1">
    <location>
        <begin position="1"/>
        <end position="26"/>
    </location>
</feature>
<evidence type="ECO:0000313" key="3">
    <source>
        <dbReference type="EMBL" id="UYG51520.1"/>
    </source>
</evidence>
<accession>A0ABY6GB27</accession>
<evidence type="ECO:0000259" key="2">
    <source>
        <dbReference type="Pfam" id="PF07007"/>
    </source>
</evidence>
<organism evidence="3 4">
    <name type="scientific">Comamonas endophytica</name>
    <dbReference type="NCBI Taxonomy" id="2949090"/>
    <lineage>
        <taxon>Bacteria</taxon>
        <taxon>Pseudomonadati</taxon>
        <taxon>Pseudomonadota</taxon>
        <taxon>Betaproteobacteria</taxon>
        <taxon>Burkholderiales</taxon>
        <taxon>Comamonadaceae</taxon>
        <taxon>Comamonas</taxon>
    </lineage>
</organism>
<keyword evidence="4" id="KW-1185">Reference proteome</keyword>
<protein>
    <submittedName>
        <fullName evidence="3">Lysozyme inhibitor LprI family protein</fullName>
    </submittedName>
</protein>
<dbReference type="InterPro" id="IPR009739">
    <property type="entry name" value="LprI-like_N"/>
</dbReference>